<gene>
    <name evidence="2" type="ORF">PEDI_36770</name>
</gene>
<evidence type="ECO:0000256" key="1">
    <source>
        <dbReference type="SAM" id="MobiDB-lite"/>
    </source>
</evidence>
<keyword evidence="3" id="KW-1185">Reference proteome</keyword>
<accession>A0AAN4W358</accession>
<evidence type="ECO:0000313" key="2">
    <source>
        <dbReference type="EMBL" id="GJM63125.1"/>
    </source>
</evidence>
<organism evidence="2 3">
    <name type="scientific">Persicobacter diffluens</name>
    <dbReference type="NCBI Taxonomy" id="981"/>
    <lineage>
        <taxon>Bacteria</taxon>
        <taxon>Pseudomonadati</taxon>
        <taxon>Bacteroidota</taxon>
        <taxon>Cytophagia</taxon>
        <taxon>Cytophagales</taxon>
        <taxon>Persicobacteraceae</taxon>
        <taxon>Persicobacter</taxon>
    </lineage>
</organism>
<dbReference type="Proteomes" id="UP001310022">
    <property type="component" value="Unassembled WGS sequence"/>
</dbReference>
<comment type="caution">
    <text evidence="2">The sequence shown here is derived from an EMBL/GenBank/DDBJ whole genome shotgun (WGS) entry which is preliminary data.</text>
</comment>
<dbReference type="AlphaFoldDB" id="A0AAN4W358"/>
<proteinExistence type="predicted"/>
<feature type="region of interest" description="Disordered" evidence="1">
    <location>
        <begin position="19"/>
        <end position="47"/>
    </location>
</feature>
<name>A0AAN4W358_9BACT</name>
<dbReference type="EMBL" id="BQKE01000002">
    <property type="protein sequence ID" value="GJM63125.1"/>
    <property type="molecule type" value="Genomic_DNA"/>
</dbReference>
<feature type="compositionally biased region" description="Basic and acidic residues" evidence="1">
    <location>
        <begin position="19"/>
        <end position="39"/>
    </location>
</feature>
<sequence length="66" mass="7916">MVKKRLKIVCGRREFDMKKEENKENKEGVEDQKNDEHLKQQIRHRSVLNSALKKMVKALEKDSHQK</sequence>
<evidence type="ECO:0000313" key="3">
    <source>
        <dbReference type="Proteomes" id="UP001310022"/>
    </source>
</evidence>
<protein>
    <submittedName>
        <fullName evidence="2">Uncharacterized protein</fullName>
    </submittedName>
</protein>
<reference evidence="2 3" key="1">
    <citation type="submission" date="2021-12" db="EMBL/GenBank/DDBJ databases">
        <title>Genome sequencing of bacteria with rrn-lacking chromosome and rrn-plasmid.</title>
        <authorList>
            <person name="Anda M."/>
            <person name="Iwasaki W."/>
        </authorList>
    </citation>
    <scope>NUCLEOTIDE SEQUENCE [LARGE SCALE GENOMIC DNA]</scope>
    <source>
        <strain evidence="2 3">NBRC 15940</strain>
    </source>
</reference>